<protein>
    <submittedName>
        <fullName evidence="3">Extracellular solute-binding protein</fullName>
    </submittedName>
</protein>
<dbReference type="InterPro" id="IPR050490">
    <property type="entry name" value="Bact_solute-bd_prot1"/>
</dbReference>
<name>A0ABN2RG52_9ACTN</name>
<feature type="region of interest" description="Disordered" evidence="1">
    <location>
        <begin position="26"/>
        <end position="47"/>
    </location>
</feature>
<reference evidence="3 4" key="1">
    <citation type="journal article" date="2019" name="Int. J. Syst. Evol. Microbiol.">
        <title>The Global Catalogue of Microorganisms (GCM) 10K type strain sequencing project: providing services to taxonomists for standard genome sequencing and annotation.</title>
        <authorList>
            <consortium name="The Broad Institute Genomics Platform"/>
            <consortium name="The Broad Institute Genome Sequencing Center for Infectious Disease"/>
            <person name="Wu L."/>
            <person name="Ma J."/>
        </authorList>
    </citation>
    <scope>NUCLEOTIDE SEQUENCE [LARGE SCALE GENOMIC DNA]</scope>
    <source>
        <strain evidence="3 4">JCM 16013</strain>
    </source>
</reference>
<comment type="caution">
    <text evidence="3">The sequence shown here is derived from an EMBL/GenBank/DDBJ whole genome shotgun (WGS) entry which is preliminary data.</text>
</comment>
<dbReference type="Pfam" id="PF01547">
    <property type="entry name" value="SBP_bac_1"/>
    <property type="match status" value="1"/>
</dbReference>
<organism evidence="3 4">
    <name type="scientific">Catenulispora subtropica</name>
    <dbReference type="NCBI Taxonomy" id="450798"/>
    <lineage>
        <taxon>Bacteria</taxon>
        <taxon>Bacillati</taxon>
        <taxon>Actinomycetota</taxon>
        <taxon>Actinomycetes</taxon>
        <taxon>Catenulisporales</taxon>
        <taxon>Catenulisporaceae</taxon>
        <taxon>Catenulispora</taxon>
    </lineage>
</organism>
<accession>A0ABN2RG52</accession>
<dbReference type="RefSeq" id="WP_344657462.1">
    <property type="nucleotide sequence ID" value="NZ_BAAAQM010000013.1"/>
</dbReference>
<evidence type="ECO:0000313" key="3">
    <source>
        <dbReference type="EMBL" id="GAA1968319.1"/>
    </source>
</evidence>
<sequence length="438" mass="45302">MTRKTRKATAVLLGLGMSLAATGCAGGSSKGGGSTGGSGGGSGGGQVKLTIWQNSTTGPGQQFFLDAAKEYHAQHPNVTIDVQTIQNEDLDGKLQTALNANSAPDIFLQRGGGKMQAMVTAGQLQALKLTDADKANVGAAALAGVSIDGSVYAMPMDTHPEGIYYSKDLFQKAGITSTPTTIDELEADVAKLKTIGVAPIAVGAKDAWPAAHWYYNFALRECSQQAMATAAKSLKFTDPCWSKAGDDLAAFLKVDAFQKGFLTTSAQQGAGSSAGLLANHKAGMELMGSWDPGVIASLTPDQKPLPDLGWFPFPAVAGGQGDPSALMGGSDGYSLSKKAPKEAFEFLEYLVTKEKQEAYAKAFDTIPVNTAAQDVVTAAYNVSALQAFNKAAYSMQFLDTQYGQNVGNAMNAAVVNLLAGKGSASDIVKATNDAAAKG</sequence>
<evidence type="ECO:0000313" key="4">
    <source>
        <dbReference type="Proteomes" id="UP001499854"/>
    </source>
</evidence>
<evidence type="ECO:0000256" key="2">
    <source>
        <dbReference type="SAM" id="SignalP"/>
    </source>
</evidence>
<gene>
    <name evidence="3" type="ORF">GCM10009838_28500</name>
</gene>
<proteinExistence type="predicted"/>
<dbReference type="Gene3D" id="3.40.190.10">
    <property type="entry name" value="Periplasmic binding protein-like II"/>
    <property type="match status" value="2"/>
</dbReference>
<dbReference type="EMBL" id="BAAAQM010000013">
    <property type="protein sequence ID" value="GAA1968319.1"/>
    <property type="molecule type" value="Genomic_DNA"/>
</dbReference>
<dbReference type="InterPro" id="IPR006059">
    <property type="entry name" value="SBP"/>
</dbReference>
<feature type="compositionally biased region" description="Gly residues" evidence="1">
    <location>
        <begin position="26"/>
        <end position="46"/>
    </location>
</feature>
<dbReference type="PANTHER" id="PTHR43649:SF14">
    <property type="entry name" value="BLR3389 PROTEIN"/>
    <property type="match status" value="1"/>
</dbReference>
<dbReference type="Proteomes" id="UP001499854">
    <property type="component" value="Unassembled WGS sequence"/>
</dbReference>
<evidence type="ECO:0000256" key="1">
    <source>
        <dbReference type="SAM" id="MobiDB-lite"/>
    </source>
</evidence>
<dbReference type="PANTHER" id="PTHR43649">
    <property type="entry name" value="ARABINOSE-BINDING PROTEIN-RELATED"/>
    <property type="match status" value="1"/>
</dbReference>
<keyword evidence="4" id="KW-1185">Reference proteome</keyword>
<feature type="signal peptide" evidence="2">
    <location>
        <begin position="1"/>
        <end position="23"/>
    </location>
</feature>
<dbReference type="PROSITE" id="PS51257">
    <property type="entry name" value="PROKAR_LIPOPROTEIN"/>
    <property type="match status" value="1"/>
</dbReference>
<feature type="chain" id="PRO_5046569778" evidence="2">
    <location>
        <begin position="24"/>
        <end position="438"/>
    </location>
</feature>
<dbReference type="SUPFAM" id="SSF53850">
    <property type="entry name" value="Periplasmic binding protein-like II"/>
    <property type="match status" value="1"/>
</dbReference>
<keyword evidence="2" id="KW-0732">Signal</keyword>